<organism evidence="2 3">
    <name type="scientific">Bodo saltans</name>
    <name type="common">Flagellated protozoan</name>
    <dbReference type="NCBI Taxonomy" id="75058"/>
    <lineage>
        <taxon>Eukaryota</taxon>
        <taxon>Discoba</taxon>
        <taxon>Euglenozoa</taxon>
        <taxon>Kinetoplastea</taxon>
        <taxon>Metakinetoplastina</taxon>
        <taxon>Eubodonida</taxon>
        <taxon>Bodonidae</taxon>
        <taxon>Bodo</taxon>
    </lineage>
</organism>
<evidence type="ECO:0000313" key="3">
    <source>
        <dbReference type="Proteomes" id="UP000051952"/>
    </source>
</evidence>
<evidence type="ECO:0000313" key="2">
    <source>
        <dbReference type="EMBL" id="CUG92378.1"/>
    </source>
</evidence>
<keyword evidence="3" id="KW-1185">Reference proteome</keyword>
<dbReference type="Proteomes" id="UP000051952">
    <property type="component" value="Unassembled WGS sequence"/>
</dbReference>
<reference evidence="3" key="1">
    <citation type="submission" date="2015-09" db="EMBL/GenBank/DDBJ databases">
        <authorList>
            <consortium name="Pathogen Informatics"/>
        </authorList>
    </citation>
    <scope>NUCLEOTIDE SEQUENCE [LARGE SCALE GENOMIC DNA]</scope>
    <source>
        <strain evidence="3">Lake Konstanz</strain>
    </source>
</reference>
<dbReference type="EMBL" id="CYKH01002037">
    <property type="protein sequence ID" value="CUG92378.1"/>
    <property type="molecule type" value="Genomic_DNA"/>
</dbReference>
<name>A0A0S4JLH5_BODSA</name>
<dbReference type="AlphaFoldDB" id="A0A0S4JLH5"/>
<sequence length="675" mass="75548">DAGTEEEDDVSGKTVKSIDMTSAAPSEKGRSSATESTNTWKKQASFAASSSAIGGSAAIVAEVSYLLEKTVQALRSTNNFTTVDDSGPKSPKLALGIEPMLTGVVSQWLRSTPTKGGIAPRQLQMLQSVQYTSTTYCPQFQEAARFCRRYPHGARPDVVVDYHHCDPRGPSPLTHHVRIPSQYSNESHSSMLQGMCHTLYPYSAVRLAASSYLAAALEATPVRYVNAWRAWQPVSLLREDRRTLSPAAVARSKWRAWQPVSLLREIRRTLPPVALPPVARSKLNVSFLGLPHQLADEEHCTVSSQRRNVVITVAANYHAGKVKWLLRTFDRHRRQDDDHNSCTVMIIFITRHSKEYDKAIEGKKGIFLLKIRDYLTTVPKGTLKLLKCPMVLARIELLRHILLHEVMPKWNPRYILMVDARDTYFQANPFTALTLWEEKMRAEGHLQPFQKEFVAMPGMSYGWGNMELRVPQRYLINRQWTSTLFPETLFDAMRALPLLWEDPAAVVVMASPSSSSSSSTPPPPHRPTTTVPSSLLPAFNASTSYLPFPALCPPYMKPCRFRYYLKKLNKHCCRQRNGLGTEPNDQGLLLGLVPFGISIAKFPHPVLILDPLQSHFSNEPDYGMSLRTDASATVSLNCHGEPLAVLHQFVPNWQGMVAQLKRQLAVSSAAKKNKK</sequence>
<protein>
    <submittedName>
        <fullName evidence="2">Uncharacterized protein</fullName>
    </submittedName>
</protein>
<feature type="non-terminal residue" evidence="2">
    <location>
        <position position="1"/>
    </location>
</feature>
<evidence type="ECO:0000256" key="1">
    <source>
        <dbReference type="SAM" id="MobiDB-lite"/>
    </source>
</evidence>
<feature type="region of interest" description="Disordered" evidence="1">
    <location>
        <begin position="511"/>
        <end position="533"/>
    </location>
</feature>
<dbReference type="VEuPathDB" id="TriTrypDB:BSAL_36985"/>
<gene>
    <name evidence="2" type="ORF">BSAL_36985</name>
</gene>
<accession>A0A0S4JLH5</accession>
<feature type="region of interest" description="Disordered" evidence="1">
    <location>
        <begin position="1"/>
        <end position="39"/>
    </location>
</feature>
<proteinExistence type="predicted"/>